<evidence type="ECO:0000313" key="15">
    <source>
        <dbReference type="Proteomes" id="UP000006640"/>
    </source>
</evidence>
<dbReference type="AlphaFoldDB" id="D6Y2K1"/>
<dbReference type="InterPro" id="IPR012291">
    <property type="entry name" value="CBM2_carb-bd_dom_sf"/>
</dbReference>
<keyword evidence="8 9" id="KW-0624">Polysaccharide degradation</keyword>
<protein>
    <recommendedName>
        <fullName evidence="9">Beta-xylanase</fullName>
        <ecNumber evidence="9">3.2.1.8</ecNumber>
    </recommendedName>
</protein>
<keyword evidence="3" id="KW-0858">Xylan degradation</keyword>
<evidence type="ECO:0000259" key="13">
    <source>
        <dbReference type="PROSITE" id="PS51760"/>
    </source>
</evidence>
<dbReference type="HOGENOM" id="CLU_020161_3_0_11"/>
<keyword evidence="4 11" id="KW-0732">Signal</keyword>
<dbReference type="Pfam" id="PF00553">
    <property type="entry name" value="CBM_2"/>
    <property type="match status" value="1"/>
</dbReference>
<dbReference type="GO" id="GO:0030247">
    <property type="term" value="F:polysaccharide binding"/>
    <property type="evidence" value="ECO:0007669"/>
    <property type="project" value="UniProtKB-UniRule"/>
</dbReference>
<comment type="catalytic activity">
    <reaction evidence="1 9">
        <text>Endohydrolysis of (1-&gt;4)-beta-D-xylosidic linkages in xylans.</text>
        <dbReference type="EC" id="3.2.1.8"/>
    </reaction>
</comment>
<evidence type="ECO:0000256" key="7">
    <source>
        <dbReference type="ARBA" id="ARBA00023295"/>
    </source>
</evidence>
<dbReference type="InterPro" id="IPR001919">
    <property type="entry name" value="CBD2"/>
</dbReference>
<organism evidence="14 15">
    <name type="scientific">Thermobispora bispora (strain ATCC 19993 / DSM 43833 / CBS 139.67 / JCM 10125 / KCTC 9307 / NBRC 14880 / R51)</name>
    <dbReference type="NCBI Taxonomy" id="469371"/>
    <lineage>
        <taxon>Bacteria</taxon>
        <taxon>Bacillati</taxon>
        <taxon>Actinomycetota</taxon>
        <taxon>Actinomycetes</taxon>
        <taxon>Streptosporangiales</taxon>
        <taxon>Streptosporangiaceae</taxon>
        <taxon>Thermobispora</taxon>
    </lineage>
</organism>
<feature type="compositionally biased region" description="Pro residues" evidence="10">
    <location>
        <begin position="353"/>
        <end position="373"/>
    </location>
</feature>
<evidence type="ECO:0000256" key="8">
    <source>
        <dbReference type="ARBA" id="ARBA00023326"/>
    </source>
</evidence>
<evidence type="ECO:0000256" key="3">
    <source>
        <dbReference type="ARBA" id="ARBA00022651"/>
    </source>
</evidence>
<feature type="chain" id="PRO_5039155998" description="Beta-xylanase" evidence="11">
    <location>
        <begin position="29"/>
        <end position="474"/>
    </location>
</feature>
<keyword evidence="7 9" id="KW-0326">Glycosidase</keyword>
<evidence type="ECO:0000256" key="9">
    <source>
        <dbReference type="RuleBase" id="RU361174"/>
    </source>
</evidence>
<gene>
    <name evidence="14" type="ordered locus">Tbis_2139</name>
</gene>
<dbReference type="InterPro" id="IPR001000">
    <property type="entry name" value="GH10_dom"/>
</dbReference>
<evidence type="ECO:0000256" key="11">
    <source>
        <dbReference type="SAM" id="SignalP"/>
    </source>
</evidence>
<dbReference type="RefSeq" id="WP_013132383.1">
    <property type="nucleotide sequence ID" value="NC_014165.1"/>
</dbReference>
<dbReference type="InterPro" id="IPR044846">
    <property type="entry name" value="GH10"/>
</dbReference>
<dbReference type="SMR" id="D6Y2K1"/>
<evidence type="ECO:0000259" key="12">
    <source>
        <dbReference type="PROSITE" id="PS51173"/>
    </source>
</evidence>
<keyword evidence="15" id="KW-1185">Reference proteome</keyword>
<dbReference type="FunFam" id="3.20.20.80:FF:000258">
    <property type="entry name" value="Endo-1,4-beta-xylanase A"/>
    <property type="match status" value="1"/>
</dbReference>
<dbReference type="GO" id="GO:0031176">
    <property type="term" value="F:endo-1,4-beta-xylanase activity"/>
    <property type="evidence" value="ECO:0007669"/>
    <property type="project" value="UniProtKB-EC"/>
</dbReference>
<feature type="signal peptide" evidence="11">
    <location>
        <begin position="1"/>
        <end position="28"/>
    </location>
</feature>
<dbReference type="SUPFAM" id="SSF49384">
    <property type="entry name" value="Carbohydrate-binding domain"/>
    <property type="match status" value="1"/>
</dbReference>
<dbReference type="Gene3D" id="2.60.40.290">
    <property type="match status" value="1"/>
</dbReference>
<name>D6Y2K1_THEBD</name>
<keyword evidence="6 9" id="KW-0119">Carbohydrate metabolism</keyword>
<proteinExistence type="inferred from homology"/>
<evidence type="ECO:0000256" key="6">
    <source>
        <dbReference type="ARBA" id="ARBA00023277"/>
    </source>
</evidence>
<accession>D6Y2K1</accession>
<dbReference type="GO" id="GO:0045493">
    <property type="term" value="P:xylan catabolic process"/>
    <property type="evidence" value="ECO:0007669"/>
    <property type="project" value="UniProtKB-KW"/>
</dbReference>
<feature type="domain" description="GH10" evidence="13">
    <location>
        <begin position="31"/>
        <end position="345"/>
    </location>
</feature>
<dbReference type="PROSITE" id="PS51173">
    <property type="entry name" value="CBM2"/>
    <property type="match status" value="1"/>
</dbReference>
<dbReference type="PROSITE" id="PS51760">
    <property type="entry name" value="GH10_2"/>
    <property type="match status" value="1"/>
</dbReference>
<dbReference type="SMART" id="SM00633">
    <property type="entry name" value="Glyco_10"/>
    <property type="match status" value="1"/>
</dbReference>
<dbReference type="STRING" id="469371.Tbis_2139"/>
<dbReference type="EC" id="3.2.1.8" evidence="9"/>
<dbReference type="SMART" id="SM00637">
    <property type="entry name" value="CBD_II"/>
    <property type="match status" value="1"/>
</dbReference>
<evidence type="ECO:0000256" key="2">
    <source>
        <dbReference type="ARBA" id="ARBA00007495"/>
    </source>
</evidence>
<dbReference type="PRINTS" id="PR00134">
    <property type="entry name" value="GLHYDRLASE10"/>
</dbReference>
<feature type="region of interest" description="Disordered" evidence="10">
    <location>
        <begin position="344"/>
        <end position="375"/>
    </location>
</feature>
<dbReference type="Pfam" id="PF00331">
    <property type="entry name" value="Glyco_hydro_10"/>
    <property type="match status" value="1"/>
</dbReference>
<evidence type="ECO:0000256" key="4">
    <source>
        <dbReference type="ARBA" id="ARBA00022729"/>
    </source>
</evidence>
<evidence type="ECO:0000256" key="5">
    <source>
        <dbReference type="ARBA" id="ARBA00022801"/>
    </source>
</evidence>
<evidence type="ECO:0000256" key="10">
    <source>
        <dbReference type="SAM" id="MobiDB-lite"/>
    </source>
</evidence>
<dbReference type="PANTHER" id="PTHR31490">
    <property type="entry name" value="GLYCOSYL HYDROLASE"/>
    <property type="match status" value="1"/>
</dbReference>
<comment type="similarity">
    <text evidence="2 9">Belongs to the glycosyl hydrolase 10 (cellulase F) family.</text>
</comment>
<keyword evidence="5 9" id="KW-0378">Hydrolase</keyword>
<dbReference type="EMBL" id="CP001874">
    <property type="protein sequence ID" value="ADG88850.1"/>
    <property type="molecule type" value="Genomic_DNA"/>
</dbReference>
<evidence type="ECO:0000256" key="1">
    <source>
        <dbReference type="ARBA" id="ARBA00000681"/>
    </source>
</evidence>
<dbReference type="CAZy" id="GH10">
    <property type="family name" value="Glycoside Hydrolase Family 10"/>
</dbReference>
<sequence>MSVRSPRRHAWKIGLALLIGVIPAVATATTADAAAPLRQLAEAKGIYFGTAVAANRLGESQYVQVLDREFNSVTPENEMKWDATEPSRNSFNFGSADQIVNHAQANGQIIRGHTLVWHSQLPSWVSNGNWTASELTQVMENHISNVAGRYRGKLYAWDVVNEAFNEDGTRRQTVFQRVLGDGYIATAFRAARAADPTAKLYYNDYNIEGINAKSNAVYNMVRQFKQQGVPIDGVGFQGHFILGQVPNDLQQNLQRFADLGVEVALTEVDIRIPLPVTSAKLAQQRADYEKVVRACLAVSKCVGVTVWGVTDKYSWVPDVFPGEGAALLFDDNYNPKPAYDGVVTALGGDSSPSPTPTLTPSPIPDSPPSPPPSSGCTATYRLVNEWPGGFQAEVTVSNNGTSPINGWTVSWSFPSGQTITQLWNGEHTQSGANVTVRNVYYNGNVAPGASTSFGFLGSFSGSNGAPSSVSCTAS</sequence>
<dbReference type="PANTHER" id="PTHR31490:SF88">
    <property type="entry name" value="BETA-XYLANASE"/>
    <property type="match status" value="1"/>
</dbReference>
<dbReference type="KEGG" id="tbi:Tbis_2139"/>
<dbReference type="Gene3D" id="3.20.20.80">
    <property type="entry name" value="Glycosidases"/>
    <property type="match status" value="1"/>
</dbReference>
<reference evidence="14 15" key="1">
    <citation type="submission" date="2010-01" db="EMBL/GenBank/DDBJ databases">
        <title>The complete genome of Thermobispora bispora DSM 43833.</title>
        <authorList>
            <consortium name="US DOE Joint Genome Institute (JGI-PGF)"/>
            <person name="Lucas S."/>
            <person name="Copeland A."/>
            <person name="Lapidus A."/>
            <person name="Glavina del Rio T."/>
            <person name="Dalin E."/>
            <person name="Tice H."/>
            <person name="Bruce D."/>
            <person name="Goodwin L."/>
            <person name="Pitluck S."/>
            <person name="Kyrpides N."/>
            <person name="Mavromatis K."/>
            <person name="Ivanova N."/>
            <person name="Mikhailova N."/>
            <person name="Chertkov O."/>
            <person name="Brettin T."/>
            <person name="Detter J.C."/>
            <person name="Han C."/>
            <person name="Larimer F."/>
            <person name="Land M."/>
            <person name="Hauser L."/>
            <person name="Markowitz V."/>
            <person name="Cheng J.-F."/>
            <person name="Hugenholtz P."/>
            <person name="Woyke T."/>
            <person name="Wu D."/>
            <person name="Jando M."/>
            <person name="Schneider S."/>
            <person name="Klenk H.-P."/>
            <person name="Eisen J.A."/>
        </authorList>
    </citation>
    <scope>NUCLEOTIDE SEQUENCE [LARGE SCALE GENOMIC DNA]</scope>
    <source>
        <strain evidence="15">ATCC 19993 / DSM 43833 / CBS 139.67 / JCM 10125 / KCTC 9307 / NBRC 14880 / R51</strain>
    </source>
</reference>
<dbReference type="InterPro" id="IPR017853">
    <property type="entry name" value="GH"/>
</dbReference>
<dbReference type="eggNOG" id="COG3693">
    <property type="taxonomic scope" value="Bacteria"/>
</dbReference>
<dbReference type="Proteomes" id="UP000006640">
    <property type="component" value="Chromosome"/>
</dbReference>
<dbReference type="OrthoDB" id="9815836at2"/>
<dbReference type="CAZy" id="CBM2">
    <property type="family name" value="Carbohydrate-Binding Module Family 2"/>
</dbReference>
<evidence type="ECO:0000313" key="14">
    <source>
        <dbReference type="EMBL" id="ADG88850.1"/>
    </source>
</evidence>
<feature type="domain" description="CBM2" evidence="12">
    <location>
        <begin position="369"/>
        <end position="474"/>
    </location>
</feature>
<dbReference type="InterPro" id="IPR008965">
    <property type="entry name" value="CBM2/CBM3_carb-bd_dom_sf"/>
</dbReference>
<dbReference type="SUPFAM" id="SSF51445">
    <property type="entry name" value="(Trans)glycosidases"/>
    <property type="match status" value="1"/>
</dbReference>